<evidence type="ECO:0000256" key="1">
    <source>
        <dbReference type="SAM" id="MobiDB-lite"/>
    </source>
</evidence>
<keyword evidence="2" id="KW-0472">Membrane</keyword>
<proteinExistence type="predicted"/>
<feature type="region of interest" description="Disordered" evidence="1">
    <location>
        <begin position="668"/>
        <end position="696"/>
    </location>
</feature>
<feature type="transmembrane region" description="Helical" evidence="2">
    <location>
        <begin position="113"/>
        <end position="134"/>
    </location>
</feature>
<reference evidence="3 4" key="1">
    <citation type="submission" date="2019-11" db="EMBL/GenBank/DDBJ databases">
        <title>Identification of a novel strain.</title>
        <authorList>
            <person name="Xu Q."/>
            <person name="Wang G."/>
        </authorList>
    </citation>
    <scope>NUCLEOTIDE SEQUENCE [LARGE SCALE GENOMIC DNA]</scope>
    <source>
        <strain evidence="4">xq</strain>
    </source>
</reference>
<accession>A0A6I3KI11</accession>
<evidence type="ECO:0000313" key="3">
    <source>
        <dbReference type="EMBL" id="MTD93352.1"/>
    </source>
</evidence>
<gene>
    <name evidence="3" type="ORF">GIW81_03260</name>
</gene>
<organism evidence="3 4">
    <name type="scientific">Hyphomicrobium album</name>
    <dbReference type="NCBI Taxonomy" id="2665159"/>
    <lineage>
        <taxon>Bacteria</taxon>
        <taxon>Pseudomonadati</taxon>
        <taxon>Pseudomonadota</taxon>
        <taxon>Alphaproteobacteria</taxon>
        <taxon>Hyphomicrobiales</taxon>
        <taxon>Hyphomicrobiaceae</taxon>
        <taxon>Hyphomicrobium</taxon>
    </lineage>
</organism>
<feature type="compositionally biased region" description="Polar residues" evidence="1">
    <location>
        <begin position="590"/>
        <end position="611"/>
    </location>
</feature>
<protein>
    <recommendedName>
        <fullName evidence="5">Apolipoprotein A1/A4/E domain-containing protein</fullName>
    </recommendedName>
</protein>
<dbReference type="Proteomes" id="UP000440694">
    <property type="component" value="Unassembled WGS sequence"/>
</dbReference>
<dbReference type="Gene3D" id="1.20.120.20">
    <property type="entry name" value="Apolipoprotein"/>
    <property type="match status" value="1"/>
</dbReference>
<dbReference type="AlphaFoldDB" id="A0A6I3KI11"/>
<comment type="caution">
    <text evidence="3">The sequence shown here is derived from an EMBL/GenBank/DDBJ whole genome shotgun (WGS) entry which is preliminary data.</text>
</comment>
<keyword evidence="2" id="KW-1133">Transmembrane helix</keyword>
<feature type="compositionally biased region" description="Basic residues" evidence="1">
    <location>
        <begin position="30"/>
        <end position="39"/>
    </location>
</feature>
<dbReference type="EMBL" id="WMBQ01000001">
    <property type="protein sequence ID" value="MTD93352.1"/>
    <property type="molecule type" value="Genomic_DNA"/>
</dbReference>
<evidence type="ECO:0000313" key="4">
    <source>
        <dbReference type="Proteomes" id="UP000440694"/>
    </source>
</evidence>
<name>A0A6I3KI11_9HYPH</name>
<sequence length="862" mass="93783">MPPASPELPADEESLLDGPPPTDTEEAAAPRRRMARRRAAGPSRNRIAANDDGPSIGGLIFALQQKPSNTPFKFAGIASIIWATLGVAFALASLGSDAPVMGWLDLVTRPTTFLTIAAIVVPIGLLWLMALLAWRTEELRLRSSTMTEVAIRLAEPDRLAEQNVASLGQAVRRQVGFMNDAITRALGRAGELEAMVHNEVAVLERSYEDNERKIRGLISELSGERHALVNTSDRVSESLMRLGSEIPTLIEKLSDQQVKLGKVIEGAGENLTMLETSLASSVGNLESAVGGRTEQLQNVLESYTTGLAGALESRAEQLQVTFDSQLQQLDTSLVNRTENLQTVFEEYARALDAALANRAQALDYQLVERTRSLDEAFGERLRLFDESIMRSTSAIDSAVVDKTEALTNALDAHAVSFRETIGRQATDLDEALMHGINSVRRASENITRQSIKAMEGLASQSDLLKNISENLLNQISGVTGRFENQGVQIMKAANALETANFKIDKTLQNRHTELSTTLDRLSGKADEFTSFVGDYSTSIAGSLSDADMRARSELERMRATAAAESERTLEDLRSRLTTVSSAVTSELGSLTDRFTSTSETMRQQASRTSSEIAAEQNRLRSEMERLPLTAQESSEGMRRALQDQIKALDQLSQLAARSAVQRDVTAPPQNLHAETVPPTQPPPQRPQAPSRSLTSLSSTIAQELGNRQRQRSAPADSREGWSLGDLLARASRDEDGHGHGPASAGASRHAQAGFNLDLEAIARALDPATAAAIWSRIRSGQRGVMVRSIYGNEGRAVFDDVSHRCRNDGELSRTVSRYLTDFERIIAESDGRDPSGRLSHGQLISDTGRVYLFLAHAAGRLG</sequence>
<dbReference type="SUPFAM" id="SSF58113">
    <property type="entry name" value="Apolipoprotein A-I"/>
    <property type="match status" value="1"/>
</dbReference>
<feature type="region of interest" description="Disordered" evidence="1">
    <location>
        <begin position="1"/>
        <end position="51"/>
    </location>
</feature>
<evidence type="ECO:0008006" key="5">
    <source>
        <dbReference type="Google" id="ProtNLM"/>
    </source>
</evidence>
<evidence type="ECO:0000256" key="2">
    <source>
        <dbReference type="SAM" id="Phobius"/>
    </source>
</evidence>
<keyword evidence="4" id="KW-1185">Reference proteome</keyword>
<feature type="transmembrane region" description="Helical" evidence="2">
    <location>
        <begin position="74"/>
        <end position="93"/>
    </location>
</feature>
<keyword evidence="2" id="KW-0812">Transmembrane</keyword>
<feature type="region of interest" description="Disordered" evidence="1">
    <location>
        <begin position="590"/>
        <end position="638"/>
    </location>
</feature>